<evidence type="ECO:0000313" key="2">
    <source>
        <dbReference type="EMBL" id="OJT04697.1"/>
    </source>
</evidence>
<dbReference type="OrthoDB" id="3509362at2759"/>
<proteinExistence type="predicted"/>
<feature type="region of interest" description="Disordered" evidence="1">
    <location>
        <begin position="1"/>
        <end position="32"/>
    </location>
</feature>
<organism evidence="2 3">
    <name type="scientific">Trametes pubescens</name>
    <name type="common">White-rot fungus</name>
    <dbReference type="NCBI Taxonomy" id="154538"/>
    <lineage>
        <taxon>Eukaryota</taxon>
        <taxon>Fungi</taxon>
        <taxon>Dikarya</taxon>
        <taxon>Basidiomycota</taxon>
        <taxon>Agaricomycotina</taxon>
        <taxon>Agaricomycetes</taxon>
        <taxon>Polyporales</taxon>
        <taxon>Polyporaceae</taxon>
        <taxon>Trametes</taxon>
    </lineage>
</organism>
<accession>A0A1M2VAZ6</accession>
<gene>
    <name evidence="2" type="ORF">TRAPUB_4491</name>
</gene>
<sequence>MSAEQIASAAPAPAVAGPSRTEATPSGNPTANATVEAIPATQKTWRVTRKGKPEDVLKLSDAPVPTKLKKGDVLVKVQAAALNPV</sequence>
<dbReference type="InterPro" id="IPR011032">
    <property type="entry name" value="GroES-like_sf"/>
</dbReference>
<reference evidence="2 3" key="1">
    <citation type="submission" date="2016-10" db="EMBL/GenBank/DDBJ databases">
        <title>Genome sequence of the basidiomycete white-rot fungus Trametes pubescens.</title>
        <authorList>
            <person name="Makela M.R."/>
            <person name="Granchi Z."/>
            <person name="Peng M."/>
            <person name="De Vries R.P."/>
            <person name="Grigoriev I."/>
            <person name="Riley R."/>
            <person name="Hilden K."/>
        </authorList>
    </citation>
    <scope>NUCLEOTIDE SEQUENCE [LARGE SCALE GENOMIC DNA]</scope>
    <source>
        <strain evidence="2 3">FBCC735</strain>
    </source>
</reference>
<dbReference type="EMBL" id="MNAD01001519">
    <property type="protein sequence ID" value="OJT04697.1"/>
    <property type="molecule type" value="Genomic_DNA"/>
</dbReference>
<dbReference type="Gene3D" id="3.90.180.10">
    <property type="entry name" value="Medium-chain alcohol dehydrogenases, catalytic domain"/>
    <property type="match status" value="1"/>
</dbReference>
<name>A0A1M2VAZ6_TRAPU</name>
<comment type="caution">
    <text evidence="2">The sequence shown here is derived from an EMBL/GenBank/DDBJ whole genome shotgun (WGS) entry which is preliminary data.</text>
</comment>
<dbReference type="SUPFAM" id="SSF50129">
    <property type="entry name" value="GroES-like"/>
    <property type="match status" value="1"/>
</dbReference>
<dbReference type="AlphaFoldDB" id="A0A1M2VAZ6"/>
<evidence type="ECO:0000313" key="3">
    <source>
        <dbReference type="Proteomes" id="UP000184267"/>
    </source>
</evidence>
<evidence type="ECO:0000256" key="1">
    <source>
        <dbReference type="SAM" id="MobiDB-lite"/>
    </source>
</evidence>
<protein>
    <submittedName>
        <fullName evidence="2">Uncharacterized protein</fullName>
    </submittedName>
</protein>
<keyword evidence="3" id="KW-1185">Reference proteome</keyword>
<feature type="compositionally biased region" description="Polar residues" evidence="1">
    <location>
        <begin position="21"/>
        <end position="32"/>
    </location>
</feature>
<dbReference type="Proteomes" id="UP000184267">
    <property type="component" value="Unassembled WGS sequence"/>
</dbReference>
<feature type="compositionally biased region" description="Low complexity" evidence="1">
    <location>
        <begin position="1"/>
        <end position="19"/>
    </location>
</feature>